<dbReference type="SUPFAM" id="SSF111369">
    <property type="entry name" value="HlyD-like secretion proteins"/>
    <property type="match status" value="1"/>
</dbReference>
<dbReference type="GO" id="GO:1990281">
    <property type="term" value="C:efflux pump complex"/>
    <property type="evidence" value="ECO:0007669"/>
    <property type="project" value="TreeGrafter"/>
</dbReference>
<dbReference type="Proteomes" id="UP000675664">
    <property type="component" value="Unassembled WGS sequence"/>
</dbReference>
<dbReference type="Pfam" id="PF25973">
    <property type="entry name" value="BSH_CzcB"/>
    <property type="match status" value="1"/>
</dbReference>
<feature type="domain" description="CzcB-like barrel-sandwich hybrid" evidence="4">
    <location>
        <begin position="72"/>
        <end position="198"/>
    </location>
</feature>
<feature type="domain" description="Multidrug resistance protein MdtA-like C-terminal permuted SH3" evidence="3">
    <location>
        <begin position="282"/>
        <end position="340"/>
    </location>
</feature>
<evidence type="ECO:0000256" key="1">
    <source>
        <dbReference type="ARBA" id="ARBA00009477"/>
    </source>
</evidence>
<dbReference type="Gene3D" id="2.40.420.20">
    <property type="match status" value="1"/>
</dbReference>
<dbReference type="Gene3D" id="2.40.50.100">
    <property type="match status" value="1"/>
</dbReference>
<dbReference type="PANTHER" id="PTHR30469">
    <property type="entry name" value="MULTIDRUG RESISTANCE PROTEIN MDTA"/>
    <property type="match status" value="1"/>
</dbReference>
<dbReference type="Gene3D" id="1.10.287.470">
    <property type="entry name" value="Helix hairpin bin"/>
    <property type="match status" value="1"/>
</dbReference>
<dbReference type="InterPro" id="IPR058792">
    <property type="entry name" value="Beta-barrel_RND_2"/>
</dbReference>
<reference evidence="5" key="1">
    <citation type="submission" date="2021-04" db="EMBL/GenBank/DDBJ databases">
        <title>Sinoanaerobacter chloroacetimidivorans sp. nov., an obligate anaerobic bacterium isolated from anaerobic sludge.</title>
        <authorList>
            <person name="Bao Y."/>
        </authorList>
    </citation>
    <scope>NUCLEOTIDE SEQUENCE</scope>
    <source>
        <strain evidence="5">BAD-6</strain>
    </source>
</reference>
<protein>
    <submittedName>
        <fullName evidence="5">Efflux RND transporter periplasmic adaptor subunit</fullName>
    </submittedName>
</protein>
<comment type="caution">
    <text evidence="5">The sequence shown here is derived from an EMBL/GenBank/DDBJ whole genome shotgun (WGS) entry which is preliminary data.</text>
</comment>
<dbReference type="Gene3D" id="2.40.30.170">
    <property type="match status" value="1"/>
</dbReference>
<reference evidence="5" key="2">
    <citation type="submission" date="2021-04" db="EMBL/GenBank/DDBJ databases">
        <authorList>
            <person name="Liu J."/>
        </authorList>
    </citation>
    <scope>NUCLEOTIDE SEQUENCE</scope>
    <source>
        <strain evidence="5">BAD-6</strain>
    </source>
</reference>
<evidence type="ECO:0000259" key="4">
    <source>
        <dbReference type="Pfam" id="PF25973"/>
    </source>
</evidence>
<dbReference type="NCBIfam" id="TIGR01730">
    <property type="entry name" value="RND_mfp"/>
    <property type="match status" value="1"/>
</dbReference>
<feature type="domain" description="CusB-like beta-barrel" evidence="2">
    <location>
        <begin position="204"/>
        <end position="278"/>
    </location>
</feature>
<evidence type="ECO:0000259" key="3">
    <source>
        <dbReference type="Pfam" id="PF25967"/>
    </source>
</evidence>
<organism evidence="5 6">
    <name type="scientific">Sinanaerobacter chloroacetimidivorans</name>
    <dbReference type="NCBI Taxonomy" id="2818044"/>
    <lineage>
        <taxon>Bacteria</taxon>
        <taxon>Bacillati</taxon>
        <taxon>Bacillota</taxon>
        <taxon>Clostridia</taxon>
        <taxon>Peptostreptococcales</taxon>
        <taxon>Anaerovoracaceae</taxon>
        <taxon>Sinanaerobacter</taxon>
    </lineage>
</organism>
<sequence>MKLKSMSKKKKIVLIVIILIIAFAVFRIVSGKMDDTGVTASDVINIKVATAELTTLESTSPLTGRLEPVEEVSLIPKIAGEVTKVYVSLGDKVSNGTVLFELDKTQVATTYNQAKVSYDDARVALERMTTLYNEGAISLQQYEQAKTQFSIAKEVYTAASDGINNYVVTSPIDGYVTSINVSEGTIASQAVAAVTIANIDKLEIETSVSENMINKVNLGDKVNVLVSSVSDTPLSGTITALSPAPATGSLTYPMKVTLDSVSKDVKPGMFAEVIITSEKTENVLAIPSNAVLIKSGKTVVATIDKENKVVMKEVVVGVDNGDLAEIKSGIAAGETIVVEGQYYLEETSKINIIE</sequence>
<keyword evidence="6" id="KW-1185">Reference proteome</keyword>
<dbReference type="AlphaFoldDB" id="A0A8J7W3T2"/>
<dbReference type="PANTHER" id="PTHR30469:SF33">
    <property type="entry name" value="SLR1207 PROTEIN"/>
    <property type="match status" value="1"/>
</dbReference>
<dbReference type="InterPro" id="IPR058627">
    <property type="entry name" value="MdtA-like_C"/>
</dbReference>
<dbReference type="EMBL" id="JAGSND010000008">
    <property type="protein sequence ID" value="MBR0598843.1"/>
    <property type="molecule type" value="Genomic_DNA"/>
</dbReference>
<evidence type="ECO:0000313" key="5">
    <source>
        <dbReference type="EMBL" id="MBR0598843.1"/>
    </source>
</evidence>
<evidence type="ECO:0000259" key="2">
    <source>
        <dbReference type="Pfam" id="PF25954"/>
    </source>
</evidence>
<evidence type="ECO:0000313" key="6">
    <source>
        <dbReference type="Proteomes" id="UP000675664"/>
    </source>
</evidence>
<dbReference type="Pfam" id="PF25967">
    <property type="entry name" value="RND-MFP_C"/>
    <property type="match status" value="1"/>
</dbReference>
<accession>A0A8J7W3T2</accession>
<name>A0A8J7W3T2_9FIRM</name>
<gene>
    <name evidence="5" type="ORF">KCX82_13210</name>
</gene>
<dbReference type="GO" id="GO:0015562">
    <property type="term" value="F:efflux transmembrane transporter activity"/>
    <property type="evidence" value="ECO:0007669"/>
    <property type="project" value="TreeGrafter"/>
</dbReference>
<dbReference type="InterPro" id="IPR058647">
    <property type="entry name" value="BSH_CzcB-like"/>
</dbReference>
<comment type="similarity">
    <text evidence="1">Belongs to the membrane fusion protein (MFP) (TC 8.A.1) family.</text>
</comment>
<dbReference type="Pfam" id="PF25954">
    <property type="entry name" value="Beta-barrel_RND_2"/>
    <property type="match status" value="1"/>
</dbReference>
<proteinExistence type="inferred from homology"/>
<dbReference type="InterPro" id="IPR006143">
    <property type="entry name" value="RND_pump_MFP"/>
</dbReference>